<feature type="compositionally biased region" description="Acidic residues" evidence="12">
    <location>
        <begin position="659"/>
        <end position="685"/>
    </location>
</feature>
<reference evidence="14 15" key="1">
    <citation type="journal article" date="2021" name="Sci. Rep.">
        <title>Genome sequencing of the multicellular alga Astrephomene provides insights into convergent evolution of germ-soma differentiation.</title>
        <authorList>
            <person name="Yamashita S."/>
            <person name="Yamamoto K."/>
            <person name="Matsuzaki R."/>
            <person name="Suzuki S."/>
            <person name="Yamaguchi H."/>
            <person name="Hirooka S."/>
            <person name="Minakuchi Y."/>
            <person name="Miyagishima S."/>
            <person name="Kawachi M."/>
            <person name="Toyoda A."/>
            <person name="Nozaki H."/>
        </authorList>
    </citation>
    <scope>NUCLEOTIDE SEQUENCE [LARGE SCALE GENOMIC DNA]</scope>
    <source>
        <strain evidence="14 15">NIES-4017</strain>
    </source>
</reference>
<organism evidence="14 15">
    <name type="scientific">Astrephomene gubernaculifera</name>
    <dbReference type="NCBI Taxonomy" id="47775"/>
    <lineage>
        <taxon>Eukaryota</taxon>
        <taxon>Viridiplantae</taxon>
        <taxon>Chlorophyta</taxon>
        <taxon>core chlorophytes</taxon>
        <taxon>Chlorophyceae</taxon>
        <taxon>CS clade</taxon>
        <taxon>Chlamydomonadales</taxon>
        <taxon>Astrephomenaceae</taxon>
        <taxon>Astrephomene</taxon>
    </lineage>
</organism>
<evidence type="ECO:0000256" key="2">
    <source>
        <dbReference type="ARBA" id="ARBA00008574"/>
    </source>
</evidence>
<sequence length="685" mass="71760">MQQDPELSAQQGAGQAVVSKRRQRVYQHWQGNERFFCWGFLVAGPNWKASLGTAALITAPAGIYLAFVAPYMGLHVHVVILVISCILPVLAIWFLMLTACRDPGIIPRQEPDQEYLSGQKPRTREVFVNNQRVVIRYNDTCHFYQPPRAHHCSVNDNCIERFDHHCPWVGTTIGLRNYRSFLLFVYTSTVLCLYVFGVCVAMLFVKHNQLAGEAREAGGETGGLWGKTAGKCIPALALMGYTFVFFWFVGGLSVFHAYLVATNQTTYENFRYNHDNRPNPYSRGILSNCAEVWCSPIPPSKVQFRAFIDEFKPPTGQPYSPYLNGGENGFGAASGASQGHGGVGGAAAGGDMQMAAMQGGGIQGEMDGPGSGLPAPPGVGAQFRGSVAPLPLASQQQPLHQVSGLTAGVLAAHNNSSSAGGAVPASAAAGGYAYGPQHSIGGVGGGGVGGGGGGMALPYDPAAAALQHSASGHHLQAHHYQQQQQQQYNLPYNHPANNSGRFHQQQQHQQDMSRRSGSGGGAAGGPMHSHHSYSSDAGAGWGVGGGARNEQPPAAMVKGQHGSAFTSQAGGGSSRGLNMGGGGGGFGASYGNGGGGGSMGGAVVPGGQHPQHQQYYGGGGGYPPPHPHSHHSHHHQGRGGGGGAAEGDGQQSYGYDDSYGNDDYEVYDDGEGEYDDDGDEDEGQG</sequence>
<accession>A0AAD3DZY9</accession>
<proteinExistence type="inferred from homology"/>
<evidence type="ECO:0000256" key="11">
    <source>
        <dbReference type="RuleBase" id="RU079119"/>
    </source>
</evidence>
<gene>
    <name evidence="14" type="ORF">Agub_g13449</name>
</gene>
<evidence type="ECO:0000256" key="3">
    <source>
        <dbReference type="ARBA" id="ARBA00022679"/>
    </source>
</evidence>
<keyword evidence="8" id="KW-0449">Lipoprotein</keyword>
<dbReference type="AlphaFoldDB" id="A0AAD3DZY9"/>
<keyword evidence="3 11" id="KW-0808">Transferase</keyword>
<keyword evidence="4 11" id="KW-0812">Transmembrane</keyword>
<evidence type="ECO:0000313" key="15">
    <source>
        <dbReference type="Proteomes" id="UP001054857"/>
    </source>
</evidence>
<dbReference type="Proteomes" id="UP001054857">
    <property type="component" value="Unassembled WGS sequence"/>
</dbReference>
<evidence type="ECO:0000256" key="4">
    <source>
        <dbReference type="ARBA" id="ARBA00022692"/>
    </source>
</evidence>
<evidence type="ECO:0000256" key="9">
    <source>
        <dbReference type="ARBA" id="ARBA00023315"/>
    </source>
</evidence>
<evidence type="ECO:0000256" key="6">
    <source>
        <dbReference type="ARBA" id="ARBA00023136"/>
    </source>
</evidence>
<evidence type="ECO:0000256" key="8">
    <source>
        <dbReference type="ARBA" id="ARBA00023288"/>
    </source>
</evidence>
<dbReference type="EC" id="2.3.1.225" evidence="11"/>
<evidence type="ECO:0000256" key="7">
    <source>
        <dbReference type="ARBA" id="ARBA00023139"/>
    </source>
</evidence>
<dbReference type="InterPro" id="IPR039859">
    <property type="entry name" value="PFA4/ZDH16/20/ERF2-like"/>
</dbReference>
<keyword evidence="15" id="KW-1185">Reference proteome</keyword>
<dbReference type="PROSITE" id="PS50216">
    <property type="entry name" value="DHHC"/>
    <property type="match status" value="1"/>
</dbReference>
<dbReference type="PANTHER" id="PTHR22883:SF43">
    <property type="entry name" value="PALMITOYLTRANSFERASE APP"/>
    <property type="match status" value="1"/>
</dbReference>
<evidence type="ECO:0000313" key="14">
    <source>
        <dbReference type="EMBL" id="GFR51175.1"/>
    </source>
</evidence>
<comment type="domain">
    <text evidence="11">The DHHC domain is required for palmitoyltransferase activity.</text>
</comment>
<comment type="subcellular location">
    <subcellularLocation>
        <location evidence="1">Endomembrane system</location>
        <topology evidence="1">Multi-pass membrane protein</topology>
    </subcellularLocation>
</comment>
<feature type="non-terminal residue" evidence="14">
    <location>
        <position position="685"/>
    </location>
</feature>
<keyword evidence="5 11" id="KW-1133">Transmembrane helix</keyword>
<feature type="domain" description="Palmitoyltransferase DHHC" evidence="13">
    <location>
        <begin position="136"/>
        <end position="271"/>
    </location>
</feature>
<feature type="transmembrane region" description="Helical" evidence="11">
    <location>
        <begin position="181"/>
        <end position="205"/>
    </location>
</feature>
<evidence type="ECO:0000256" key="5">
    <source>
        <dbReference type="ARBA" id="ARBA00022989"/>
    </source>
</evidence>
<keyword evidence="7" id="KW-0564">Palmitate</keyword>
<feature type="transmembrane region" description="Helical" evidence="11">
    <location>
        <begin position="238"/>
        <end position="261"/>
    </location>
</feature>
<dbReference type="InterPro" id="IPR001594">
    <property type="entry name" value="Palmitoyltrfase_DHHC"/>
</dbReference>
<evidence type="ECO:0000259" key="13">
    <source>
        <dbReference type="Pfam" id="PF01529"/>
    </source>
</evidence>
<dbReference type="PANTHER" id="PTHR22883">
    <property type="entry name" value="ZINC FINGER DHHC DOMAIN CONTAINING PROTEIN"/>
    <property type="match status" value="1"/>
</dbReference>
<feature type="transmembrane region" description="Helical" evidence="11">
    <location>
        <begin position="78"/>
        <end position="99"/>
    </location>
</feature>
<comment type="similarity">
    <text evidence="2 11">Belongs to the DHHC palmitoyltransferase family.</text>
</comment>
<dbReference type="GO" id="GO:0005794">
    <property type="term" value="C:Golgi apparatus"/>
    <property type="evidence" value="ECO:0007669"/>
    <property type="project" value="TreeGrafter"/>
</dbReference>
<name>A0AAD3DZY9_9CHLO</name>
<dbReference type="GO" id="GO:0019706">
    <property type="term" value="F:protein-cysteine S-palmitoyltransferase activity"/>
    <property type="evidence" value="ECO:0007669"/>
    <property type="project" value="UniProtKB-EC"/>
</dbReference>
<feature type="transmembrane region" description="Helical" evidence="11">
    <location>
        <begin position="51"/>
        <end position="72"/>
    </location>
</feature>
<evidence type="ECO:0000256" key="12">
    <source>
        <dbReference type="SAM" id="MobiDB-lite"/>
    </source>
</evidence>
<feature type="region of interest" description="Disordered" evidence="12">
    <location>
        <begin position="490"/>
        <end position="580"/>
    </location>
</feature>
<dbReference type="Pfam" id="PF01529">
    <property type="entry name" value="DHHC"/>
    <property type="match status" value="1"/>
</dbReference>
<feature type="compositionally biased region" description="Low complexity" evidence="12">
    <location>
        <begin position="605"/>
        <end position="615"/>
    </location>
</feature>
<protein>
    <recommendedName>
        <fullName evidence="11">S-acyltransferase</fullName>
        <ecNumber evidence="11">2.3.1.225</ecNumber>
    </recommendedName>
    <alternativeName>
        <fullName evidence="11">Palmitoyltransferase</fullName>
    </alternativeName>
</protein>
<keyword evidence="9 11" id="KW-0012">Acyltransferase</keyword>
<comment type="caution">
    <text evidence="14">The sequence shown here is derived from an EMBL/GenBank/DDBJ whole genome shotgun (WGS) entry which is preliminary data.</text>
</comment>
<feature type="compositionally biased region" description="Basic residues" evidence="12">
    <location>
        <begin position="627"/>
        <end position="637"/>
    </location>
</feature>
<evidence type="ECO:0000256" key="1">
    <source>
        <dbReference type="ARBA" id="ARBA00004127"/>
    </source>
</evidence>
<feature type="region of interest" description="Disordered" evidence="12">
    <location>
        <begin position="600"/>
        <end position="685"/>
    </location>
</feature>
<dbReference type="GO" id="GO:0006612">
    <property type="term" value="P:protein targeting to membrane"/>
    <property type="evidence" value="ECO:0007669"/>
    <property type="project" value="TreeGrafter"/>
</dbReference>
<dbReference type="GO" id="GO:0005783">
    <property type="term" value="C:endoplasmic reticulum"/>
    <property type="evidence" value="ECO:0007669"/>
    <property type="project" value="TreeGrafter"/>
</dbReference>
<keyword evidence="6 11" id="KW-0472">Membrane</keyword>
<comment type="catalytic activity">
    <reaction evidence="10 11">
        <text>L-cysteinyl-[protein] + hexadecanoyl-CoA = S-hexadecanoyl-L-cysteinyl-[protein] + CoA</text>
        <dbReference type="Rhea" id="RHEA:36683"/>
        <dbReference type="Rhea" id="RHEA-COMP:10131"/>
        <dbReference type="Rhea" id="RHEA-COMP:11032"/>
        <dbReference type="ChEBI" id="CHEBI:29950"/>
        <dbReference type="ChEBI" id="CHEBI:57287"/>
        <dbReference type="ChEBI" id="CHEBI:57379"/>
        <dbReference type="ChEBI" id="CHEBI:74151"/>
        <dbReference type="EC" id="2.3.1.225"/>
    </reaction>
</comment>
<evidence type="ECO:0000256" key="10">
    <source>
        <dbReference type="ARBA" id="ARBA00048048"/>
    </source>
</evidence>
<feature type="compositionally biased region" description="Gly residues" evidence="12">
    <location>
        <begin position="569"/>
        <end position="580"/>
    </location>
</feature>
<dbReference type="EMBL" id="BMAR01000047">
    <property type="protein sequence ID" value="GFR51175.1"/>
    <property type="molecule type" value="Genomic_DNA"/>
</dbReference>